<reference evidence="4" key="1">
    <citation type="submission" date="2025-08" db="UniProtKB">
        <authorList>
            <consortium name="RefSeq"/>
        </authorList>
    </citation>
    <scope>IDENTIFICATION</scope>
</reference>
<dbReference type="GeneID" id="120273869"/>
<dbReference type="AlphaFoldDB" id="A0AB40CCQ7"/>
<dbReference type="Pfam" id="PF05627">
    <property type="entry name" value="AvrRpt-cleavage"/>
    <property type="match status" value="1"/>
</dbReference>
<dbReference type="PANTHER" id="PTHR33882:SF11">
    <property type="entry name" value="RPM1-INTERACTING PROTEIN 4 (RIN4) FAMILY PROTEIN"/>
    <property type="match status" value="1"/>
</dbReference>
<evidence type="ECO:0000256" key="1">
    <source>
        <dbReference type="SAM" id="MobiDB-lite"/>
    </source>
</evidence>
<dbReference type="Proteomes" id="UP001515500">
    <property type="component" value="Chromosome 12"/>
</dbReference>
<protein>
    <submittedName>
        <fullName evidence="4">Uncharacterized protein LOC120273869</fullName>
    </submittedName>
</protein>
<feature type="region of interest" description="Disordered" evidence="1">
    <location>
        <begin position="1"/>
        <end position="73"/>
    </location>
</feature>
<evidence type="ECO:0000259" key="2">
    <source>
        <dbReference type="Pfam" id="PF05627"/>
    </source>
</evidence>
<dbReference type="RefSeq" id="XP_039136542.1">
    <property type="nucleotide sequence ID" value="XM_039280608.1"/>
</dbReference>
<sequence>MEGGNEKGWTVPQFGGWNEKTGGAPDYSMVFSRARANRKQQKTSDVVKKSSVANEEENTIRHQQDQRPNNDCSTKRRKLLSYLCLIPNAH</sequence>
<dbReference type="InterPro" id="IPR008700">
    <property type="entry name" value="TypeIII_avirulence_cleave"/>
</dbReference>
<organism evidence="3 4">
    <name type="scientific">Dioscorea cayennensis subsp. rotundata</name>
    <name type="common">White Guinea yam</name>
    <name type="synonym">Dioscorea rotundata</name>
    <dbReference type="NCBI Taxonomy" id="55577"/>
    <lineage>
        <taxon>Eukaryota</taxon>
        <taxon>Viridiplantae</taxon>
        <taxon>Streptophyta</taxon>
        <taxon>Embryophyta</taxon>
        <taxon>Tracheophyta</taxon>
        <taxon>Spermatophyta</taxon>
        <taxon>Magnoliopsida</taxon>
        <taxon>Liliopsida</taxon>
        <taxon>Dioscoreales</taxon>
        <taxon>Dioscoreaceae</taxon>
        <taxon>Dioscorea</taxon>
    </lineage>
</organism>
<name>A0AB40CCQ7_DIOCR</name>
<gene>
    <name evidence="4" type="primary">LOC120273869</name>
</gene>
<proteinExistence type="predicted"/>
<evidence type="ECO:0000313" key="4">
    <source>
        <dbReference type="RefSeq" id="XP_039136542.1"/>
    </source>
</evidence>
<dbReference type="PANTHER" id="PTHR33882">
    <property type="entry name" value="PATHOGENIC TYPE III EFFECTOR AVIRULENCE FACTOR AVR AVRRPT-CLEAVAGE: CLEAVAGE SITE PROTEIN"/>
    <property type="match status" value="1"/>
</dbReference>
<keyword evidence="3" id="KW-1185">Reference proteome</keyword>
<evidence type="ECO:0000313" key="3">
    <source>
        <dbReference type="Proteomes" id="UP001515500"/>
    </source>
</evidence>
<feature type="domain" description="RIN4 pathogenic type III effector avirulence factor Avr cleavage site" evidence="2">
    <location>
        <begin position="8"/>
        <end position="39"/>
    </location>
</feature>
<accession>A0AB40CCQ7</accession>